<name>A0ABT4X4L8_9BACI</name>
<sequence length="147" mass="17380">MLVIEMKLMSTGQEKSTPVYTSCKIPSFKRLAEFKNRNVILTPYMAFNYKKEERNSELPVIMIFLLHASNKLFKDVVQRKRFLMERVIFEDEPTYCVLVGMNKNKELTKVITHIIGLEQFQMLPESSYKLLKSTREKIGNSRKFKEF</sequence>
<accession>A0ABT4X4L8</accession>
<protein>
    <submittedName>
        <fullName evidence="1">Uncharacterized protein</fullName>
    </submittedName>
</protein>
<dbReference type="RefSeq" id="WP_271341089.1">
    <property type="nucleotide sequence ID" value="NZ_JAQKAB010000007.1"/>
</dbReference>
<evidence type="ECO:0000313" key="2">
    <source>
        <dbReference type="Proteomes" id="UP001211894"/>
    </source>
</evidence>
<proteinExistence type="predicted"/>
<dbReference type="EMBL" id="JAQKAB010000007">
    <property type="protein sequence ID" value="MDA7027243.1"/>
    <property type="molecule type" value="Genomic_DNA"/>
</dbReference>
<gene>
    <name evidence="1" type="ORF">PJ311_11540</name>
</gene>
<comment type="caution">
    <text evidence="1">The sequence shown here is derived from an EMBL/GenBank/DDBJ whole genome shotgun (WGS) entry which is preliminary data.</text>
</comment>
<keyword evidence="2" id="KW-1185">Reference proteome</keyword>
<evidence type="ECO:0000313" key="1">
    <source>
        <dbReference type="EMBL" id="MDA7027243.1"/>
    </source>
</evidence>
<dbReference type="Proteomes" id="UP001211894">
    <property type="component" value="Unassembled WGS sequence"/>
</dbReference>
<reference evidence="1 2" key="1">
    <citation type="submission" date="2023-01" db="EMBL/GenBank/DDBJ databases">
        <title>Bacillus changyiensis sp. nov., isolated from a coastal deposit.</title>
        <authorList>
            <person name="Xiao G."/>
            <person name="Lai Q."/>
            <person name="Hu Z."/>
            <person name="Shao Z."/>
        </authorList>
    </citation>
    <scope>NUCLEOTIDE SEQUENCE [LARGE SCALE GENOMIC DNA]</scope>
    <source>
        <strain evidence="1 2">CLL-7-23</strain>
    </source>
</reference>
<organism evidence="1 2">
    <name type="scientific">Bacillus changyiensis</name>
    <dbReference type="NCBI Taxonomy" id="3004103"/>
    <lineage>
        <taxon>Bacteria</taxon>
        <taxon>Bacillati</taxon>
        <taxon>Bacillota</taxon>
        <taxon>Bacilli</taxon>
        <taxon>Bacillales</taxon>
        <taxon>Bacillaceae</taxon>
        <taxon>Bacillus</taxon>
    </lineage>
</organism>